<name>A0ABQ9IMN9_9NEOP</name>
<dbReference type="Proteomes" id="UP001159363">
    <property type="component" value="Chromosome 1"/>
</dbReference>
<protein>
    <submittedName>
        <fullName evidence="1">Uncharacterized protein</fullName>
    </submittedName>
</protein>
<sequence length="92" mass="10789">MGTQINKPRTINLQKNRSNFNSQTVEEYYHTAVYLPFMDIIINELSFRFPKSELQRVGQIQKLLSPDFCDDFEDKVLQGAEPDTDDFPIFQL</sequence>
<proteinExistence type="predicted"/>
<evidence type="ECO:0000313" key="2">
    <source>
        <dbReference type="Proteomes" id="UP001159363"/>
    </source>
</evidence>
<evidence type="ECO:0000313" key="1">
    <source>
        <dbReference type="EMBL" id="KAJ8897943.1"/>
    </source>
</evidence>
<organism evidence="1 2">
    <name type="scientific">Dryococelus australis</name>
    <dbReference type="NCBI Taxonomy" id="614101"/>
    <lineage>
        <taxon>Eukaryota</taxon>
        <taxon>Metazoa</taxon>
        <taxon>Ecdysozoa</taxon>
        <taxon>Arthropoda</taxon>
        <taxon>Hexapoda</taxon>
        <taxon>Insecta</taxon>
        <taxon>Pterygota</taxon>
        <taxon>Neoptera</taxon>
        <taxon>Polyneoptera</taxon>
        <taxon>Phasmatodea</taxon>
        <taxon>Verophasmatodea</taxon>
        <taxon>Anareolatae</taxon>
        <taxon>Phasmatidae</taxon>
        <taxon>Eurycanthinae</taxon>
        <taxon>Dryococelus</taxon>
    </lineage>
</organism>
<comment type="caution">
    <text evidence="1">The sequence shown here is derived from an EMBL/GenBank/DDBJ whole genome shotgun (WGS) entry which is preliminary data.</text>
</comment>
<dbReference type="EMBL" id="JARBHB010000001">
    <property type="protein sequence ID" value="KAJ8897943.1"/>
    <property type="molecule type" value="Genomic_DNA"/>
</dbReference>
<accession>A0ABQ9IMN9</accession>
<gene>
    <name evidence="1" type="ORF">PR048_003301</name>
</gene>
<reference evidence="1 2" key="1">
    <citation type="submission" date="2023-02" db="EMBL/GenBank/DDBJ databases">
        <title>LHISI_Scaffold_Assembly.</title>
        <authorList>
            <person name="Stuart O.P."/>
            <person name="Cleave R."/>
            <person name="Magrath M.J.L."/>
            <person name="Mikheyev A.S."/>
        </authorList>
    </citation>
    <scope>NUCLEOTIDE SEQUENCE [LARGE SCALE GENOMIC DNA]</scope>
    <source>
        <strain evidence="1">Daus_M_001</strain>
        <tissue evidence="1">Leg muscle</tissue>
    </source>
</reference>
<keyword evidence="2" id="KW-1185">Reference proteome</keyword>